<gene>
    <name evidence="2" type="ORF">LY01_02700</name>
</gene>
<keyword evidence="1" id="KW-0812">Transmembrane</keyword>
<feature type="transmembrane region" description="Helical" evidence="1">
    <location>
        <begin position="38"/>
        <end position="55"/>
    </location>
</feature>
<keyword evidence="1" id="KW-0472">Membrane</keyword>
<feature type="transmembrane region" description="Helical" evidence="1">
    <location>
        <begin position="12"/>
        <end position="32"/>
    </location>
</feature>
<organism evidence="2 3">
    <name type="scientific">Nonlabens xylanidelens</name>
    <dbReference type="NCBI Taxonomy" id="191564"/>
    <lineage>
        <taxon>Bacteria</taxon>
        <taxon>Pseudomonadati</taxon>
        <taxon>Bacteroidota</taxon>
        <taxon>Flavobacteriia</taxon>
        <taxon>Flavobacteriales</taxon>
        <taxon>Flavobacteriaceae</taxon>
        <taxon>Nonlabens</taxon>
    </lineage>
</organism>
<keyword evidence="1" id="KW-1133">Transmembrane helix</keyword>
<evidence type="ECO:0000313" key="2">
    <source>
        <dbReference type="EMBL" id="PPK92995.1"/>
    </source>
</evidence>
<dbReference type="EMBL" id="PTJE01000008">
    <property type="protein sequence ID" value="PPK92995.1"/>
    <property type="molecule type" value="Genomic_DNA"/>
</dbReference>
<dbReference type="RefSeq" id="WP_104516437.1">
    <property type="nucleotide sequence ID" value="NZ_MQVW01000020.1"/>
</dbReference>
<dbReference type="InterPro" id="IPR021257">
    <property type="entry name" value="DUF2809"/>
</dbReference>
<reference evidence="2 3" key="1">
    <citation type="submission" date="2018-02" db="EMBL/GenBank/DDBJ databases">
        <title>Genomic Encyclopedia of Archaeal and Bacterial Type Strains, Phase II (KMG-II): from individual species to whole genera.</title>
        <authorList>
            <person name="Goeker M."/>
        </authorList>
    </citation>
    <scope>NUCLEOTIDE SEQUENCE [LARGE SCALE GENOMIC DNA]</scope>
    <source>
        <strain evidence="2 3">DSM 16809</strain>
    </source>
</reference>
<dbReference type="Pfam" id="PF10990">
    <property type="entry name" value="DUF2809"/>
    <property type="match status" value="1"/>
</dbReference>
<keyword evidence="3" id="KW-1185">Reference proteome</keyword>
<feature type="transmembrane region" description="Helical" evidence="1">
    <location>
        <begin position="103"/>
        <end position="121"/>
    </location>
</feature>
<sequence>MLLKLHRKQKSLYIAAAVFLLTIEILIERYVHDNFVRPYLGDLLVVILIYAIVMACSKIKVWTGAIATLLFSYAVETAQYLQLVNLLGLEENKFARIVIGTSFSWWDMLMYTLGFIMVIILEKTLRFQK</sequence>
<proteinExistence type="predicted"/>
<accession>A0A2S6IFJ8</accession>
<dbReference type="AlphaFoldDB" id="A0A2S6IFJ8"/>
<dbReference type="OrthoDB" id="5360192at2"/>
<evidence type="ECO:0000256" key="1">
    <source>
        <dbReference type="SAM" id="Phobius"/>
    </source>
</evidence>
<evidence type="ECO:0000313" key="3">
    <source>
        <dbReference type="Proteomes" id="UP000239002"/>
    </source>
</evidence>
<protein>
    <submittedName>
        <fullName evidence="2">Uncharacterized protein DUF2809</fullName>
    </submittedName>
</protein>
<comment type="caution">
    <text evidence="2">The sequence shown here is derived from an EMBL/GenBank/DDBJ whole genome shotgun (WGS) entry which is preliminary data.</text>
</comment>
<feature type="transmembrane region" description="Helical" evidence="1">
    <location>
        <begin position="62"/>
        <end position="83"/>
    </location>
</feature>
<dbReference type="Proteomes" id="UP000239002">
    <property type="component" value="Unassembled WGS sequence"/>
</dbReference>
<name>A0A2S6IFJ8_9FLAO</name>